<evidence type="ECO:0000259" key="2">
    <source>
        <dbReference type="PROSITE" id="PS50132"/>
    </source>
</evidence>
<organism evidence="3 4">
    <name type="scientific">Skeletonema marinoi</name>
    <dbReference type="NCBI Taxonomy" id="267567"/>
    <lineage>
        <taxon>Eukaryota</taxon>
        <taxon>Sar</taxon>
        <taxon>Stramenopiles</taxon>
        <taxon>Ochrophyta</taxon>
        <taxon>Bacillariophyta</taxon>
        <taxon>Coscinodiscophyceae</taxon>
        <taxon>Thalassiosirophycidae</taxon>
        <taxon>Thalassiosirales</taxon>
        <taxon>Skeletonemataceae</taxon>
        <taxon>Skeletonema</taxon>
        <taxon>Skeletonema marinoi-dohrnii complex</taxon>
    </lineage>
</organism>
<dbReference type="Pfam" id="PF00615">
    <property type="entry name" value="RGS"/>
    <property type="match status" value="1"/>
</dbReference>
<proteinExistence type="predicted"/>
<keyword evidence="4" id="KW-1185">Reference proteome</keyword>
<dbReference type="InterPro" id="IPR036305">
    <property type="entry name" value="RGS_sf"/>
</dbReference>
<dbReference type="SUPFAM" id="SSF48097">
    <property type="entry name" value="Regulator of G-protein signaling, RGS"/>
    <property type="match status" value="1"/>
</dbReference>
<dbReference type="PANTHER" id="PTHR10845">
    <property type="entry name" value="REGULATOR OF G PROTEIN SIGNALING"/>
    <property type="match status" value="1"/>
</dbReference>
<dbReference type="Gene3D" id="1.10.167.10">
    <property type="entry name" value="Regulator of G-protein Signalling 4, domain 2"/>
    <property type="match status" value="1"/>
</dbReference>
<reference evidence="3" key="1">
    <citation type="submission" date="2023-06" db="EMBL/GenBank/DDBJ databases">
        <title>Survivors Of The Sea: Transcriptome response of Skeletonema marinoi to long-term dormancy.</title>
        <authorList>
            <person name="Pinder M.I.M."/>
            <person name="Kourtchenko O."/>
            <person name="Robertson E.K."/>
            <person name="Larsson T."/>
            <person name="Maumus F."/>
            <person name="Osuna-Cruz C.M."/>
            <person name="Vancaester E."/>
            <person name="Stenow R."/>
            <person name="Vandepoele K."/>
            <person name="Ploug H."/>
            <person name="Bruchert V."/>
            <person name="Godhe A."/>
            <person name="Topel M."/>
        </authorList>
    </citation>
    <scope>NUCLEOTIDE SEQUENCE</scope>
    <source>
        <strain evidence="3">R05AC</strain>
    </source>
</reference>
<evidence type="ECO:0000256" key="1">
    <source>
        <dbReference type="SAM" id="Phobius"/>
    </source>
</evidence>
<comment type="caution">
    <text evidence="3">The sequence shown here is derived from an EMBL/GenBank/DDBJ whole genome shotgun (WGS) entry which is preliminary data.</text>
</comment>
<accession>A0AAD8YLK3</accession>
<feature type="transmembrane region" description="Helical" evidence="1">
    <location>
        <begin position="52"/>
        <end position="71"/>
    </location>
</feature>
<evidence type="ECO:0000313" key="4">
    <source>
        <dbReference type="Proteomes" id="UP001224775"/>
    </source>
</evidence>
<dbReference type="PRINTS" id="PR01301">
    <property type="entry name" value="RGSPROTEIN"/>
</dbReference>
<dbReference type="InterPro" id="IPR044926">
    <property type="entry name" value="RGS_subdomain_2"/>
</dbReference>
<dbReference type="InterPro" id="IPR024066">
    <property type="entry name" value="RGS_subdom1/3"/>
</dbReference>
<keyword evidence="1" id="KW-1133">Transmembrane helix</keyword>
<dbReference type="AlphaFoldDB" id="A0AAD8YLK3"/>
<dbReference type="EMBL" id="JATAAI010000002">
    <property type="protein sequence ID" value="KAK1747517.1"/>
    <property type="molecule type" value="Genomic_DNA"/>
</dbReference>
<dbReference type="Gene3D" id="1.10.196.10">
    <property type="match status" value="1"/>
</dbReference>
<protein>
    <recommendedName>
        <fullName evidence="2">RGS domain-containing protein</fullName>
    </recommendedName>
</protein>
<gene>
    <name evidence="3" type="ORF">QTG54_001480</name>
</gene>
<dbReference type="Proteomes" id="UP001224775">
    <property type="component" value="Unassembled WGS sequence"/>
</dbReference>
<dbReference type="SMART" id="SM00315">
    <property type="entry name" value="RGS"/>
    <property type="match status" value="1"/>
</dbReference>
<dbReference type="InterPro" id="IPR016137">
    <property type="entry name" value="RGS"/>
</dbReference>
<feature type="domain" description="RGS" evidence="2">
    <location>
        <begin position="127"/>
        <end position="227"/>
    </location>
</feature>
<evidence type="ECO:0000313" key="3">
    <source>
        <dbReference type="EMBL" id="KAK1747517.1"/>
    </source>
</evidence>
<name>A0AAD8YLK3_9STRA</name>
<dbReference type="PROSITE" id="PS50132">
    <property type="entry name" value="RGS"/>
    <property type="match status" value="1"/>
</dbReference>
<keyword evidence="1" id="KW-0472">Membrane</keyword>
<dbReference type="PANTHER" id="PTHR10845:SF192">
    <property type="entry name" value="DOUBLE HIT, ISOFORM B"/>
    <property type="match status" value="1"/>
</dbReference>
<keyword evidence="1" id="KW-0812">Transmembrane</keyword>
<sequence length="235" mass="25890">MMKTQLLVKVAIAALIAIPTLVLVVAFALTGDSGNLLATDFDQCNSEPTSTYIFLTPVFGAALALLATILIRKAQDELDELGLRTNSSSYSAQPNRWQDQHSLSNDNETGAACSGDDCIWDAGLCILLSTQEGINAFSQHCAREFSSENVRFWVAVNEYKAKFDEESCPLYSTVDVDTDDDEAETSDAAVSDLKKAIDSRILCKETFDACQKEIFGVMSRDSYPRYLGVQKRQKR</sequence>